<evidence type="ECO:0000256" key="6">
    <source>
        <dbReference type="ARBA" id="ARBA00022556"/>
    </source>
</evidence>
<comment type="function">
    <text evidence="1 11">Condensation of UDP-2,3-diacylglucosamine and 2,3-diacylglucosamine-1-phosphate to form lipid A disaccharide, a precursor of lipid A, a phosphorylated glycolipid that anchors the lipopolysaccharide to the outer membrane of the cell.</text>
</comment>
<dbReference type="PANTHER" id="PTHR30372">
    <property type="entry name" value="LIPID-A-DISACCHARIDE SYNTHASE"/>
    <property type="match status" value="1"/>
</dbReference>
<accession>A0A2A5AZQ1</accession>
<dbReference type="InterPro" id="IPR003835">
    <property type="entry name" value="Glyco_trans_19"/>
</dbReference>
<sequence>MSKAALFGIVAGEKSGDILGAGLIAELRKIYPDARFVGIGGQDMIAQGCESIAPMDRLSVMGFVEPLGRLPELFALKKRLRNLFIENPPLAFIGIDSPDFNLRLESELHQHNIKTVHYVSPSVWAYREKRINKIKGSVDLMLTLFPFETQIYTDHKIAVKCVGHPLADTIGFDDQKDANRDRYNLSADDSIVTLMPGSRGGEIKRLGPIFLAAALESLKKYPQLKFLIPYSSPESKSLISTLLKEACIFPGEQFQLVDDSHSAISAADLVILASGTATLETLLLRRPMIVGYKLANITYAIASRMVKIPYVALPNLLAGRQLVPEYIQHNLTEETLLREITEFMSETKDIEPLLQEFDVIHRELRLDASAQAAAAIAAMLDTETS</sequence>
<keyword evidence="9 11" id="KW-0443">Lipid metabolism</keyword>
<protein>
    <recommendedName>
        <fullName evidence="4 11">Lipid-A-disaccharide synthase</fullName>
        <ecNumber evidence="3 11">2.4.1.182</ecNumber>
    </recommendedName>
</protein>
<evidence type="ECO:0000256" key="11">
    <source>
        <dbReference type="HAMAP-Rule" id="MF_00392"/>
    </source>
</evidence>
<dbReference type="EC" id="2.4.1.182" evidence="3 11"/>
<comment type="pathway">
    <text evidence="11">Bacterial outer membrane biogenesis; LPS lipid A biosynthesis.</text>
</comment>
<dbReference type="GO" id="GO:0008915">
    <property type="term" value="F:lipid-A-disaccharide synthase activity"/>
    <property type="evidence" value="ECO:0007669"/>
    <property type="project" value="UniProtKB-UniRule"/>
</dbReference>
<name>A0A2A5AZQ1_9GAMM</name>
<dbReference type="HAMAP" id="MF_00392">
    <property type="entry name" value="LpxB"/>
    <property type="match status" value="1"/>
</dbReference>
<evidence type="ECO:0000256" key="8">
    <source>
        <dbReference type="ARBA" id="ARBA00022679"/>
    </source>
</evidence>
<evidence type="ECO:0000256" key="5">
    <source>
        <dbReference type="ARBA" id="ARBA00022516"/>
    </source>
</evidence>
<dbReference type="GO" id="GO:0016020">
    <property type="term" value="C:membrane"/>
    <property type="evidence" value="ECO:0007669"/>
    <property type="project" value="GOC"/>
</dbReference>
<evidence type="ECO:0000256" key="10">
    <source>
        <dbReference type="ARBA" id="ARBA00048975"/>
    </source>
</evidence>
<evidence type="ECO:0000313" key="13">
    <source>
        <dbReference type="Proteomes" id="UP000218327"/>
    </source>
</evidence>
<keyword evidence="6 11" id="KW-0441">Lipid A biosynthesis</keyword>
<reference evidence="13" key="1">
    <citation type="submission" date="2017-08" db="EMBL/GenBank/DDBJ databases">
        <title>A dynamic microbial community with high functional redundancy inhabits the cold, oxic subseafloor aquifer.</title>
        <authorList>
            <person name="Tully B.J."/>
            <person name="Wheat C.G."/>
            <person name="Glazer B.T."/>
            <person name="Huber J.A."/>
        </authorList>
    </citation>
    <scope>NUCLEOTIDE SEQUENCE [LARGE SCALE GENOMIC DNA]</scope>
</reference>
<evidence type="ECO:0000256" key="1">
    <source>
        <dbReference type="ARBA" id="ARBA00002056"/>
    </source>
</evidence>
<evidence type="ECO:0000256" key="7">
    <source>
        <dbReference type="ARBA" id="ARBA00022676"/>
    </source>
</evidence>
<evidence type="ECO:0000256" key="2">
    <source>
        <dbReference type="ARBA" id="ARBA00007868"/>
    </source>
</evidence>
<evidence type="ECO:0000256" key="9">
    <source>
        <dbReference type="ARBA" id="ARBA00023098"/>
    </source>
</evidence>
<dbReference type="Pfam" id="PF02684">
    <property type="entry name" value="LpxB"/>
    <property type="match status" value="1"/>
</dbReference>
<dbReference type="NCBIfam" id="TIGR00215">
    <property type="entry name" value="lpxB"/>
    <property type="match status" value="1"/>
</dbReference>
<evidence type="ECO:0000313" key="12">
    <source>
        <dbReference type="EMBL" id="PCJ24581.1"/>
    </source>
</evidence>
<dbReference type="Proteomes" id="UP000218327">
    <property type="component" value="Unassembled WGS sequence"/>
</dbReference>
<dbReference type="AlphaFoldDB" id="A0A2A5AZQ1"/>
<comment type="similarity">
    <text evidence="2 11">Belongs to the LpxB family.</text>
</comment>
<keyword evidence="8 11" id="KW-0808">Transferase</keyword>
<dbReference type="GO" id="GO:0009245">
    <property type="term" value="P:lipid A biosynthetic process"/>
    <property type="evidence" value="ECO:0007669"/>
    <property type="project" value="UniProtKB-UniRule"/>
</dbReference>
<dbReference type="PANTHER" id="PTHR30372:SF4">
    <property type="entry name" value="LIPID-A-DISACCHARIDE SYNTHASE, MITOCHONDRIAL-RELATED"/>
    <property type="match status" value="1"/>
</dbReference>
<keyword evidence="7 11" id="KW-0328">Glycosyltransferase</keyword>
<keyword evidence="5 11" id="KW-0444">Lipid biosynthesis</keyword>
<dbReference type="EMBL" id="NVVJ01000025">
    <property type="protein sequence ID" value="PCJ24581.1"/>
    <property type="molecule type" value="Genomic_DNA"/>
</dbReference>
<dbReference type="SUPFAM" id="SSF53756">
    <property type="entry name" value="UDP-Glycosyltransferase/glycogen phosphorylase"/>
    <property type="match status" value="1"/>
</dbReference>
<gene>
    <name evidence="11" type="primary">lpxB</name>
    <name evidence="12" type="ORF">COA96_09310</name>
</gene>
<organism evidence="12 13">
    <name type="scientific">SAR86 cluster bacterium</name>
    <dbReference type="NCBI Taxonomy" id="2030880"/>
    <lineage>
        <taxon>Bacteria</taxon>
        <taxon>Pseudomonadati</taxon>
        <taxon>Pseudomonadota</taxon>
        <taxon>Gammaproteobacteria</taxon>
        <taxon>SAR86 cluster</taxon>
    </lineage>
</organism>
<dbReference type="Gene3D" id="3.40.50.2000">
    <property type="entry name" value="Glycogen Phosphorylase B"/>
    <property type="match status" value="1"/>
</dbReference>
<evidence type="ECO:0000256" key="3">
    <source>
        <dbReference type="ARBA" id="ARBA00012687"/>
    </source>
</evidence>
<proteinExistence type="inferred from homology"/>
<dbReference type="UniPathway" id="UPA00973"/>
<comment type="caution">
    <text evidence="12">The sequence shown here is derived from an EMBL/GenBank/DDBJ whole genome shotgun (WGS) entry which is preliminary data.</text>
</comment>
<dbReference type="GO" id="GO:0005543">
    <property type="term" value="F:phospholipid binding"/>
    <property type="evidence" value="ECO:0007669"/>
    <property type="project" value="TreeGrafter"/>
</dbReference>
<comment type="catalytic activity">
    <reaction evidence="10 11">
        <text>a lipid X + a UDP-2-N,3-O-bis[(3R)-3-hydroxyacyl]-alpha-D-glucosamine = a lipid A disaccharide + UDP + H(+)</text>
        <dbReference type="Rhea" id="RHEA:67828"/>
        <dbReference type="ChEBI" id="CHEBI:15378"/>
        <dbReference type="ChEBI" id="CHEBI:58223"/>
        <dbReference type="ChEBI" id="CHEBI:137748"/>
        <dbReference type="ChEBI" id="CHEBI:176338"/>
        <dbReference type="ChEBI" id="CHEBI:176343"/>
        <dbReference type="EC" id="2.4.1.182"/>
    </reaction>
</comment>
<evidence type="ECO:0000256" key="4">
    <source>
        <dbReference type="ARBA" id="ARBA00020902"/>
    </source>
</evidence>